<keyword evidence="2" id="KW-1133">Transmembrane helix</keyword>
<feature type="transmembrane region" description="Helical" evidence="2">
    <location>
        <begin position="370"/>
        <end position="392"/>
    </location>
</feature>
<evidence type="ECO:0000313" key="4">
    <source>
        <dbReference type="EMBL" id="ADV63985.1"/>
    </source>
</evidence>
<feature type="transmembrane region" description="Helical" evidence="2">
    <location>
        <begin position="126"/>
        <end position="147"/>
    </location>
</feature>
<dbReference type="Proteomes" id="UP000008631">
    <property type="component" value="Chromosome"/>
</dbReference>
<protein>
    <submittedName>
        <fullName evidence="4">Uncharacterized protein</fullName>
    </submittedName>
</protein>
<evidence type="ECO:0000256" key="1">
    <source>
        <dbReference type="SAM" id="MobiDB-lite"/>
    </source>
</evidence>
<dbReference type="EMBL" id="CP002353">
    <property type="protein sequence ID" value="ADV63985.1"/>
    <property type="molecule type" value="Genomic_DNA"/>
</dbReference>
<evidence type="ECO:0000313" key="5">
    <source>
        <dbReference type="Proteomes" id="UP000008631"/>
    </source>
</evidence>
<evidence type="ECO:0000256" key="3">
    <source>
        <dbReference type="SAM" id="SignalP"/>
    </source>
</evidence>
<dbReference type="AlphaFoldDB" id="E8R6T3"/>
<name>E8R6T3_ISOPI</name>
<keyword evidence="3" id="KW-0732">Signal</keyword>
<evidence type="ECO:0000256" key="2">
    <source>
        <dbReference type="SAM" id="Phobius"/>
    </source>
</evidence>
<dbReference type="HOGENOM" id="CLU_346781_0_0_0"/>
<feature type="transmembrane region" description="Helical" evidence="2">
    <location>
        <begin position="285"/>
        <end position="304"/>
    </location>
</feature>
<feature type="signal peptide" evidence="3">
    <location>
        <begin position="1"/>
        <end position="19"/>
    </location>
</feature>
<dbReference type="RefSeq" id="WP_013566273.1">
    <property type="nucleotide sequence ID" value="NC_014962.1"/>
</dbReference>
<dbReference type="PANTHER" id="PTHR43471">
    <property type="entry name" value="ABC TRANSPORTER PERMEASE"/>
    <property type="match status" value="1"/>
</dbReference>
<reference key="1">
    <citation type="submission" date="2010-11" db="EMBL/GenBank/DDBJ databases">
        <title>The complete sequence of chromosome of Isophaera pallida ATCC 43644.</title>
        <authorList>
            <consortium name="US DOE Joint Genome Institute (JGI-PGF)"/>
            <person name="Lucas S."/>
            <person name="Copeland A."/>
            <person name="Lapidus A."/>
            <person name="Bruce D."/>
            <person name="Goodwin L."/>
            <person name="Pitluck S."/>
            <person name="Kyrpides N."/>
            <person name="Mavromatis K."/>
            <person name="Pagani I."/>
            <person name="Ivanova N."/>
            <person name="Saunders E."/>
            <person name="Brettin T."/>
            <person name="Detter J.C."/>
            <person name="Han C."/>
            <person name="Tapia R."/>
            <person name="Land M."/>
            <person name="Hauser L."/>
            <person name="Markowitz V."/>
            <person name="Cheng J.-F."/>
            <person name="Hugenholtz P."/>
            <person name="Woyke T."/>
            <person name="Wu D."/>
            <person name="Eisen J.A."/>
        </authorList>
    </citation>
    <scope>NUCLEOTIDE SEQUENCE</scope>
    <source>
        <strain>ATCC 43644</strain>
    </source>
</reference>
<sequence length="898" mass="99055">MSAPQAALSLWMGFWCLLAQVSPTDPSSPTRLVEPEPAQAATATATAEVAPNQTGFAPVLPESTPIPQWMIVPLQWMIVWGDPNQTDSTYGIWFAHTMTWIKVLAWLSVLAWIVGRVADSVRQRRGVEWIDYGLIAGLILGLASIFVQTSFETGAIERQTLVGGLTASSLLGGLGIGLIGLWVEFTLWTTALRASERGWAIFSLIVLHLALGLGFVVAFLGSRLGYLLPIDIIPQGFRVGVTYMGLMLFVGVVLRVLDEVFRIRLARVTAIAGLTFREAARVMRAPYVLVAVFLVVLAFTHYFIQPPEELRAAELTRRYVTAIMVLVTFLVCMMVCIVLPLSLPRDIENQTVYTVVTKPVRRLEIIWGRVAGVMAVVTLVILFFGIVSGVYLNRVVSNAIDRTEREIATIQDTDPFKAEKLRDQVDELKVRSSARVPIKGSLRFTDSRGNKQVRGIDVGQEQEKRSHIEGATDAKAIWVFGDKLNDPIDEFRRDLLAKRGIDPARVPVRTISRPIPMNALLGGNTIEALEDRFYNQVREINQLEQQSRDRAATNPTEANRLRERANRLRGELDALIRQIKAIKAQDHELLTKAAQAEAAGDLAAADRLYNESARLHAPNLTFESTFIIYRTTKGLSSVGEAVLATFDIINPNRDPDAQAMIEPDDPSAKLRDRERVRPQQRLTLPILEYYTNDFEVPAGLLVGSGGNLIVEVMCVTPSQYLGVSESDLYIVQSRGGFTENFAKALFGIWLQALVITCVAVCVSSFLKWRVALLATVGFFLAGYLGFGVLTLFFEQNYLGGGPFESLVRLLTHQNQISDLAATPGVLTAKSLDAVFTPILATMAFVIPNFPALSTADLVAEGYAIGWDQLLLNTGLALAYALPFSILAYFIFNKREVAA</sequence>
<feature type="region of interest" description="Disordered" evidence="1">
    <location>
        <begin position="544"/>
        <end position="563"/>
    </location>
</feature>
<feature type="transmembrane region" description="Helical" evidence="2">
    <location>
        <begin position="319"/>
        <end position="341"/>
    </location>
</feature>
<dbReference type="InParanoid" id="E8R6T3"/>
<keyword evidence="2" id="KW-0472">Membrane</keyword>
<feature type="transmembrane region" description="Helical" evidence="2">
    <location>
        <begin position="199"/>
        <end position="220"/>
    </location>
</feature>
<keyword evidence="2" id="KW-0812">Transmembrane</keyword>
<dbReference type="PANTHER" id="PTHR43471:SF10">
    <property type="entry name" value="SLL1107 PROTEIN"/>
    <property type="match status" value="1"/>
</dbReference>
<dbReference type="eggNOG" id="COG1277">
    <property type="taxonomic scope" value="Bacteria"/>
</dbReference>
<feature type="transmembrane region" description="Helical" evidence="2">
    <location>
        <begin position="167"/>
        <end position="187"/>
    </location>
</feature>
<reference evidence="4 5" key="2">
    <citation type="journal article" date="2011" name="Stand. Genomic Sci.">
        <title>Complete genome sequence of Isosphaera pallida type strain (IS1B).</title>
        <authorList>
            <consortium name="US DOE Joint Genome Institute (JGI-PGF)"/>
            <person name="Goker M."/>
            <person name="Cleland D."/>
            <person name="Saunders E."/>
            <person name="Lapidus A."/>
            <person name="Nolan M."/>
            <person name="Lucas S."/>
            <person name="Hammon N."/>
            <person name="Deshpande S."/>
            <person name="Cheng J.F."/>
            <person name="Tapia R."/>
            <person name="Han C."/>
            <person name="Goodwin L."/>
            <person name="Pitluck S."/>
            <person name="Liolios K."/>
            <person name="Pagani I."/>
            <person name="Ivanova N."/>
            <person name="Mavromatis K."/>
            <person name="Pati A."/>
            <person name="Chen A."/>
            <person name="Palaniappan K."/>
            <person name="Land M."/>
            <person name="Hauser L."/>
            <person name="Chang Y.J."/>
            <person name="Jeffries C.D."/>
            <person name="Detter J.C."/>
            <person name="Beck B."/>
            <person name="Woyke T."/>
            <person name="Bristow J."/>
            <person name="Eisen J.A."/>
            <person name="Markowitz V."/>
            <person name="Hugenholtz P."/>
            <person name="Kyrpides N.C."/>
            <person name="Klenk H.P."/>
        </authorList>
    </citation>
    <scope>NUCLEOTIDE SEQUENCE [LARGE SCALE GENOMIC DNA]</scope>
    <source>
        <strain evidence="5">ATCC 43644 / DSM 9630 / IS1B</strain>
    </source>
</reference>
<feature type="transmembrane region" description="Helical" evidence="2">
    <location>
        <begin position="770"/>
        <end position="793"/>
    </location>
</feature>
<keyword evidence="5" id="KW-1185">Reference proteome</keyword>
<feature type="transmembrane region" description="Helical" evidence="2">
    <location>
        <begin position="869"/>
        <end position="891"/>
    </location>
</feature>
<feature type="transmembrane region" description="Helical" evidence="2">
    <location>
        <begin position="90"/>
        <end position="114"/>
    </location>
</feature>
<gene>
    <name evidence="4" type="ordered locus">Isop_3427</name>
</gene>
<accession>E8R6T3</accession>
<organism evidence="4 5">
    <name type="scientific">Isosphaera pallida (strain ATCC 43644 / DSM 9630 / IS1B)</name>
    <dbReference type="NCBI Taxonomy" id="575540"/>
    <lineage>
        <taxon>Bacteria</taxon>
        <taxon>Pseudomonadati</taxon>
        <taxon>Planctomycetota</taxon>
        <taxon>Planctomycetia</taxon>
        <taxon>Isosphaerales</taxon>
        <taxon>Isosphaeraceae</taxon>
        <taxon>Isosphaera</taxon>
    </lineage>
</organism>
<proteinExistence type="predicted"/>
<dbReference type="KEGG" id="ipa:Isop_3427"/>
<dbReference type="STRING" id="575540.Isop_3427"/>
<feature type="transmembrane region" description="Helical" evidence="2">
    <location>
        <begin position="240"/>
        <end position="257"/>
    </location>
</feature>
<dbReference type="OrthoDB" id="231083at2"/>
<feature type="transmembrane region" description="Helical" evidence="2">
    <location>
        <begin position="744"/>
        <end position="763"/>
    </location>
</feature>
<feature type="chain" id="PRO_5003226337" evidence="3">
    <location>
        <begin position="20"/>
        <end position="898"/>
    </location>
</feature>